<dbReference type="InterPro" id="IPR038318">
    <property type="entry name" value="KdpD_sf"/>
</dbReference>
<feature type="transmembrane region" description="Helical" evidence="11">
    <location>
        <begin position="22"/>
        <end position="43"/>
    </location>
</feature>
<dbReference type="Gene3D" id="3.30.450.20">
    <property type="entry name" value="PAS domain"/>
    <property type="match status" value="1"/>
</dbReference>
<keyword evidence="14" id="KW-1185">Reference proteome</keyword>
<keyword evidence="3" id="KW-0808">Transferase</keyword>
<dbReference type="Pfam" id="PF13493">
    <property type="entry name" value="DUF4118"/>
    <property type="match status" value="1"/>
</dbReference>
<evidence type="ECO:0000256" key="2">
    <source>
        <dbReference type="ARBA" id="ARBA00022553"/>
    </source>
</evidence>
<evidence type="ECO:0000256" key="10">
    <source>
        <dbReference type="ARBA" id="ARBA00023136"/>
    </source>
</evidence>
<dbReference type="SMART" id="SM00065">
    <property type="entry name" value="GAF"/>
    <property type="match status" value="1"/>
</dbReference>
<evidence type="ECO:0000256" key="11">
    <source>
        <dbReference type="SAM" id="Phobius"/>
    </source>
</evidence>
<evidence type="ECO:0000256" key="7">
    <source>
        <dbReference type="ARBA" id="ARBA00022840"/>
    </source>
</evidence>
<dbReference type="Gene3D" id="3.30.450.40">
    <property type="match status" value="1"/>
</dbReference>
<dbReference type="eggNOG" id="COG2202">
    <property type="taxonomic scope" value="Bacteria"/>
</dbReference>
<gene>
    <name evidence="13" type="ORF">MVAC_12172</name>
</gene>
<dbReference type="eggNOG" id="COG2203">
    <property type="taxonomic scope" value="Bacteria"/>
</dbReference>
<feature type="domain" description="PAS" evidence="12">
    <location>
        <begin position="234"/>
        <end position="307"/>
    </location>
</feature>
<dbReference type="CDD" id="cd00130">
    <property type="entry name" value="PAS"/>
    <property type="match status" value="1"/>
</dbReference>
<evidence type="ECO:0000256" key="3">
    <source>
        <dbReference type="ARBA" id="ARBA00022679"/>
    </source>
</evidence>
<keyword evidence="5" id="KW-0547">Nucleotide-binding</keyword>
<dbReference type="InterPro" id="IPR029016">
    <property type="entry name" value="GAF-like_dom_sf"/>
</dbReference>
<reference evidence="13 14" key="1">
    <citation type="journal article" date="2012" name="J. Bacteriol.">
        <title>Complete Genome Sequence of Mycobacterium vaccae Type Strain ATCC 25954.</title>
        <authorList>
            <person name="Ho Y.S."/>
            <person name="Adroub S.A."/>
            <person name="Abadi M."/>
            <person name="Al Alwan B."/>
            <person name="Alkhateeb R."/>
            <person name="Gao G."/>
            <person name="Ragab A."/>
            <person name="Ali S."/>
            <person name="van Soolingen D."/>
            <person name="Bitter W."/>
            <person name="Pain A."/>
            <person name="Abdallah A.M."/>
        </authorList>
    </citation>
    <scope>NUCLEOTIDE SEQUENCE [LARGE SCALE GENOMIC DNA]</scope>
    <source>
        <strain evidence="13 14">ATCC 25954</strain>
    </source>
</reference>
<evidence type="ECO:0000256" key="8">
    <source>
        <dbReference type="ARBA" id="ARBA00022989"/>
    </source>
</evidence>
<evidence type="ECO:0000256" key="4">
    <source>
        <dbReference type="ARBA" id="ARBA00022692"/>
    </source>
</evidence>
<dbReference type="eggNOG" id="COG2205">
    <property type="taxonomic scope" value="Bacteria"/>
</dbReference>
<proteinExistence type="predicted"/>
<keyword evidence="7" id="KW-0067">ATP-binding</keyword>
<dbReference type="PANTHER" id="PTHR44757">
    <property type="entry name" value="DIGUANYLATE CYCLASE DGCP"/>
    <property type="match status" value="1"/>
</dbReference>
<dbReference type="GO" id="GO:0016020">
    <property type="term" value="C:membrane"/>
    <property type="evidence" value="ECO:0007669"/>
    <property type="project" value="UniProtKB-SubCell"/>
</dbReference>
<dbReference type="HOGENOM" id="CLU_023096_0_0_11"/>
<dbReference type="InterPro" id="IPR000014">
    <property type="entry name" value="PAS"/>
</dbReference>
<organism evidence="13 14">
    <name type="scientific">Mycolicibacterium vaccae ATCC 25954</name>
    <dbReference type="NCBI Taxonomy" id="1194972"/>
    <lineage>
        <taxon>Bacteria</taxon>
        <taxon>Bacillati</taxon>
        <taxon>Actinomycetota</taxon>
        <taxon>Actinomycetes</taxon>
        <taxon>Mycobacteriales</taxon>
        <taxon>Mycobacteriaceae</taxon>
        <taxon>Mycolicibacterium</taxon>
    </lineage>
</organism>
<evidence type="ECO:0000313" key="14">
    <source>
        <dbReference type="Proteomes" id="UP000006072"/>
    </source>
</evidence>
<dbReference type="EMBL" id="ALQA01000021">
    <property type="protein sequence ID" value="EJZ09636.1"/>
    <property type="molecule type" value="Genomic_DNA"/>
</dbReference>
<dbReference type="SMART" id="SM00091">
    <property type="entry name" value="PAS"/>
    <property type="match status" value="1"/>
</dbReference>
<name>K0US13_MYCVA</name>
<keyword evidence="8 11" id="KW-1133">Transmembrane helix</keyword>
<dbReference type="AlphaFoldDB" id="K0US13"/>
<dbReference type="InterPro" id="IPR003018">
    <property type="entry name" value="GAF"/>
</dbReference>
<dbReference type="NCBIfam" id="TIGR00229">
    <property type="entry name" value="sensory_box"/>
    <property type="match status" value="1"/>
</dbReference>
<dbReference type="SUPFAM" id="SSF55781">
    <property type="entry name" value="GAF domain-like"/>
    <property type="match status" value="1"/>
</dbReference>
<dbReference type="Pfam" id="PF08447">
    <property type="entry name" value="PAS_3"/>
    <property type="match status" value="1"/>
</dbReference>
<dbReference type="InterPro" id="IPR025201">
    <property type="entry name" value="KdpD_TM"/>
</dbReference>
<dbReference type="InterPro" id="IPR013655">
    <property type="entry name" value="PAS_fold_3"/>
</dbReference>
<evidence type="ECO:0000256" key="5">
    <source>
        <dbReference type="ARBA" id="ARBA00022741"/>
    </source>
</evidence>
<keyword evidence="10 11" id="KW-0472">Membrane</keyword>
<evidence type="ECO:0000313" key="13">
    <source>
        <dbReference type="EMBL" id="EJZ09636.1"/>
    </source>
</evidence>
<dbReference type="Pfam" id="PF13185">
    <property type="entry name" value="GAF_2"/>
    <property type="match status" value="1"/>
</dbReference>
<accession>K0US13</accession>
<keyword evidence="6 13" id="KW-0418">Kinase</keyword>
<feature type="transmembrane region" description="Helical" evidence="11">
    <location>
        <begin position="94"/>
        <end position="112"/>
    </location>
</feature>
<sequence length="534" mass="56407">MTWQSVPTSFFERVVRSPARPLGVGVAVAAGFLAAEVLAVFALKKIAPENAFGALLLLGVLVVSAGWGFGLSIATSLASAAVYAYLHLEGRDSLAPALVIFLTLAFLTNALVGQARLRAAEAEQRRQEADLAADLARVMLRAPALGPALQDAGRRFADVLGLPRATLTVEATPAAADELAIALLDGSDRTGTLLIPRDLSAATVRRVHRMVPSLQALLASACDREVITAELEVSRRELERFFTVASDLLFIGTGDDGQARLTRVNPAFERALGHSAAELTARPLSEFIFQDDREATEAALAAVPQSAGATQFESRSLRRDGTVRWLDWNVVFDHGVLVGGARDTTERKQEQERLRVARTQQAALRRVATLVARGAALADVYDVAVTELAHSLGVDHVTLLSFDGEDHVVVKAALKAENQPGFSAGERLSLDGDSLCERVRRTGRPAHVDDYGALSGEIAVRLRGLGVRAGAGAPLIVEGRTRGALVVGSSAPQGIPEGTGAHVGDFADLISTAIANAETRAELTASRARIVAAA</sequence>
<evidence type="ECO:0000259" key="12">
    <source>
        <dbReference type="PROSITE" id="PS50112"/>
    </source>
</evidence>
<dbReference type="GO" id="GO:0000160">
    <property type="term" value="P:phosphorelay signal transduction system"/>
    <property type="evidence" value="ECO:0007669"/>
    <property type="project" value="UniProtKB-KW"/>
</dbReference>
<dbReference type="PROSITE" id="PS50112">
    <property type="entry name" value="PAS"/>
    <property type="match status" value="1"/>
</dbReference>
<keyword evidence="4 11" id="KW-0812">Transmembrane</keyword>
<dbReference type="GO" id="GO:0005524">
    <property type="term" value="F:ATP binding"/>
    <property type="evidence" value="ECO:0007669"/>
    <property type="project" value="UniProtKB-KW"/>
</dbReference>
<keyword evidence="2" id="KW-0597">Phosphoprotein</keyword>
<dbReference type="SUPFAM" id="SSF55785">
    <property type="entry name" value="PYP-like sensor domain (PAS domain)"/>
    <property type="match status" value="1"/>
</dbReference>
<comment type="caution">
    <text evidence="13">The sequence shown here is derived from an EMBL/GenBank/DDBJ whole genome shotgun (WGS) entry which is preliminary data.</text>
</comment>
<keyword evidence="9" id="KW-0902">Two-component regulatory system</keyword>
<dbReference type="Gene3D" id="1.20.120.620">
    <property type="entry name" value="Backbone structure of the membrane domain of e. Coli histidine kinase receptor kdpd"/>
    <property type="match status" value="1"/>
</dbReference>
<feature type="non-terminal residue" evidence="13">
    <location>
        <position position="534"/>
    </location>
</feature>
<feature type="transmembrane region" description="Helical" evidence="11">
    <location>
        <begin position="55"/>
        <end position="88"/>
    </location>
</feature>
<evidence type="ECO:0000256" key="9">
    <source>
        <dbReference type="ARBA" id="ARBA00023012"/>
    </source>
</evidence>
<evidence type="ECO:0000256" key="6">
    <source>
        <dbReference type="ARBA" id="ARBA00022777"/>
    </source>
</evidence>
<dbReference type="InterPro" id="IPR035965">
    <property type="entry name" value="PAS-like_dom_sf"/>
</dbReference>
<dbReference type="Proteomes" id="UP000006072">
    <property type="component" value="Unassembled WGS sequence"/>
</dbReference>
<comment type="subcellular location">
    <subcellularLocation>
        <location evidence="1">Membrane</location>
        <topology evidence="1">Multi-pass membrane protein</topology>
    </subcellularLocation>
</comment>
<dbReference type="PANTHER" id="PTHR44757:SF2">
    <property type="entry name" value="BIOFILM ARCHITECTURE MAINTENANCE PROTEIN MBAA"/>
    <property type="match status" value="1"/>
</dbReference>
<evidence type="ECO:0000256" key="1">
    <source>
        <dbReference type="ARBA" id="ARBA00004141"/>
    </source>
</evidence>
<dbReference type="GO" id="GO:0016301">
    <property type="term" value="F:kinase activity"/>
    <property type="evidence" value="ECO:0007669"/>
    <property type="project" value="UniProtKB-KW"/>
</dbReference>
<protein>
    <submittedName>
        <fullName evidence="13">Multi-sensor signal transduction histidine kinase</fullName>
    </submittedName>
</protein>
<dbReference type="InterPro" id="IPR052155">
    <property type="entry name" value="Biofilm_reg_signaling"/>
</dbReference>
<dbReference type="RefSeq" id="WP_003928740.1">
    <property type="nucleotide sequence ID" value="NZ_JH814684.1"/>
</dbReference>